<dbReference type="GO" id="GO:0005829">
    <property type="term" value="C:cytosol"/>
    <property type="evidence" value="ECO:0007669"/>
    <property type="project" value="TreeGrafter"/>
</dbReference>
<accession>A0A9X2RHG9</accession>
<dbReference type="AlphaFoldDB" id="A0A9X2RHG9"/>
<evidence type="ECO:0000313" key="4">
    <source>
        <dbReference type="EMBL" id="MCQ8183871.1"/>
    </source>
</evidence>
<keyword evidence="5" id="KW-1185">Reference proteome</keyword>
<evidence type="ECO:0000256" key="3">
    <source>
        <dbReference type="SAM" id="Coils"/>
    </source>
</evidence>
<comment type="subunit">
    <text evidence="2">Homodimer.</text>
</comment>
<dbReference type="Pfam" id="PF02575">
    <property type="entry name" value="YbaB_DNA_bd"/>
    <property type="match status" value="1"/>
</dbReference>
<dbReference type="PANTHER" id="PTHR33449:SF1">
    <property type="entry name" value="NUCLEOID-ASSOCIATED PROTEIN YBAB"/>
    <property type="match status" value="1"/>
</dbReference>
<dbReference type="HAMAP" id="MF_00274">
    <property type="entry name" value="DNA_YbaB_EbfC"/>
    <property type="match status" value="1"/>
</dbReference>
<gene>
    <name evidence="4" type="ORF">NOG11_00575</name>
</gene>
<comment type="similarity">
    <text evidence="2">Belongs to the YbaB/EbfC family.</text>
</comment>
<dbReference type="InterPro" id="IPR036894">
    <property type="entry name" value="YbaB-like_sf"/>
</dbReference>
<dbReference type="NCBIfam" id="TIGR00103">
    <property type="entry name" value="DNA_YbaB_EbfC"/>
    <property type="match status" value="1"/>
</dbReference>
<dbReference type="GO" id="GO:0003677">
    <property type="term" value="F:DNA binding"/>
    <property type="evidence" value="ECO:0007669"/>
    <property type="project" value="UniProtKB-UniRule"/>
</dbReference>
<dbReference type="GO" id="GO:0043590">
    <property type="term" value="C:bacterial nucleoid"/>
    <property type="evidence" value="ECO:0007669"/>
    <property type="project" value="UniProtKB-UniRule"/>
</dbReference>
<dbReference type="InterPro" id="IPR004401">
    <property type="entry name" value="YbaB/EbfC"/>
</dbReference>
<protein>
    <recommendedName>
        <fullName evidence="2">Nucleoid-associated protein NOG11_00575</fullName>
    </recommendedName>
</protein>
<comment type="caution">
    <text evidence="4">The sequence shown here is derived from an EMBL/GenBank/DDBJ whole genome shotgun (WGS) entry which is preliminary data.</text>
</comment>
<evidence type="ECO:0000256" key="2">
    <source>
        <dbReference type="HAMAP-Rule" id="MF_00274"/>
    </source>
</evidence>
<evidence type="ECO:0000256" key="1">
    <source>
        <dbReference type="ARBA" id="ARBA00023125"/>
    </source>
</evidence>
<dbReference type="SUPFAM" id="SSF82607">
    <property type="entry name" value="YbaB-like"/>
    <property type="match status" value="1"/>
</dbReference>
<dbReference type="Proteomes" id="UP001142610">
    <property type="component" value="Unassembled WGS sequence"/>
</dbReference>
<sequence length="108" mass="11834">MMKNFADMMKQAQGLQKQMQEAQESLAALEAEGIAGGGLVRVQMTGKGYMRKVQIDPKMFSEDDREVLEDLITAAVNDAKAKLEEASAEKMKEMTAGLPLPPGMKLPF</sequence>
<dbReference type="PANTHER" id="PTHR33449">
    <property type="entry name" value="NUCLEOID-ASSOCIATED PROTEIN YBAB"/>
    <property type="match status" value="1"/>
</dbReference>
<proteinExistence type="inferred from homology"/>
<keyword evidence="1 2" id="KW-0238">DNA-binding</keyword>
<name>A0A9X2RHG9_9PROT</name>
<comment type="subcellular location">
    <subcellularLocation>
        <location evidence="2">Cytoplasm</location>
        <location evidence="2">Nucleoid</location>
    </subcellularLocation>
</comment>
<reference evidence="4" key="1">
    <citation type="submission" date="2022-07" db="EMBL/GenBank/DDBJ databases">
        <title>Parvularcula maris sp. nov., an algicidal bacterium isolated from seawater.</title>
        <authorList>
            <person name="Li F."/>
        </authorList>
    </citation>
    <scope>NUCLEOTIDE SEQUENCE</scope>
    <source>
        <strain evidence="4">BGMRC 0090</strain>
    </source>
</reference>
<organism evidence="4 5">
    <name type="scientific">Parvularcula maris</name>
    <dbReference type="NCBI Taxonomy" id="2965077"/>
    <lineage>
        <taxon>Bacteria</taxon>
        <taxon>Pseudomonadati</taxon>
        <taxon>Pseudomonadota</taxon>
        <taxon>Alphaproteobacteria</taxon>
        <taxon>Parvularculales</taxon>
        <taxon>Parvularculaceae</taxon>
        <taxon>Parvularcula</taxon>
    </lineage>
</organism>
<dbReference type="PIRSF" id="PIRSF004555">
    <property type="entry name" value="UCP004555"/>
    <property type="match status" value="1"/>
</dbReference>
<evidence type="ECO:0000313" key="5">
    <source>
        <dbReference type="Proteomes" id="UP001142610"/>
    </source>
</evidence>
<feature type="coiled-coil region" evidence="3">
    <location>
        <begin position="5"/>
        <end position="32"/>
    </location>
</feature>
<keyword evidence="2" id="KW-0963">Cytoplasm</keyword>
<keyword evidence="3" id="KW-0175">Coiled coil</keyword>
<dbReference type="EMBL" id="JANIBC010000001">
    <property type="protein sequence ID" value="MCQ8183871.1"/>
    <property type="molecule type" value="Genomic_DNA"/>
</dbReference>
<dbReference type="Gene3D" id="3.30.1310.10">
    <property type="entry name" value="Nucleoid-associated protein YbaB-like domain"/>
    <property type="match status" value="1"/>
</dbReference>
<comment type="function">
    <text evidence="2">Binds to DNA and alters its conformation. May be involved in regulation of gene expression, nucleoid organization and DNA protection.</text>
</comment>